<dbReference type="AlphaFoldDB" id="A0A4Y3PFS6"/>
<name>A0A4Y3PFS6_BREPA</name>
<sequence length="248" mass="27448">MSSLVMRISKEGFPIVFDLLEMEFERQVTNLVAKGYPGIARMTESAFRKQLEPLKDKAASLPPWTNETELPEGYAPFALVVKSEWVDSSRAIQLVERQKKAGFSVMDEQDMCRFKPIDGIALPAGVAYLLADIDTGRQTLNVTPNDALPRLLAQGRSPLTLEEGIALVTHFPELLKKNNGFSLLGSRCGDRRVTALWISQGKPKLGWCWAGNPHTWLGSASCLERIGTDNIANEKNLEGSFKVCSHNS</sequence>
<keyword evidence="2" id="KW-1185">Reference proteome</keyword>
<evidence type="ECO:0000313" key="2">
    <source>
        <dbReference type="Proteomes" id="UP000316882"/>
    </source>
</evidence>
<dbReference type="InterPro" id="IPR043755">
    <property type="entry name" value="DUF5701"/>
</dbReference>
<organism evidence="1 2">
    <name type="scientific">Brevibacillus parabrevis</name>
    <dbReference type="NCBI Taxonomy" id="54914"/>
    <lineage>
        <taxon>Bacteria</taxon>
        <taxon>Bacillati</taxon>
        <taxon>Bacillota</taxon>
        <taxon>Bacilli</taxon>
        <taxon>Bacillales</taxon>
        <taxon>Paenibacillaceae</taxon>
        <taxon>Brevibacillus</taxon>
    </lineage>
</organism>
<protein>
    <submittedName>
        <fullName evidence="1">Uncharacterized protein</fullName>
    </submittedName>
</protein>
<comment type="caution">
    <text evidence="1">The sequence shown here is derived from an EMBL/GenBank/DDBJ whole genome shotgun (WGS) entry which is preliminary data.</text>
</comment>
<dbReference type="EMBL" id="BJMH01000001">
    <property type="protein sequence ID" value="GEB30726.1"/>
    <property type="molecule type" value="Genomic_DNA"/>
</dbReference>
<evidence type="ECO:0000313" key="1">
    <source>
        <dbReference type="EMBL" id="GEB30726.1"/>
    </source>
</evidence>
<dbReference type="RefSeq" id="WP_229049847.1">
    <property type="nucleotide sequence ID" value="NZ_BJMH01000001.1"/>
</dbReference>
<dbReference type="Proteomes" id="UP000316882">
    <property type="component" value="Unassembled WGS sequence"/>
</dbReference>
<gene>
    <name evidence="1" type="ORF">BPA01_03060</name>
</gene>
<reference evidence="1 2" key="1">
    <citation type="submission" date="2019-06" db="EMBL/GenBank/DDBJ databases">
        <title>Whole genome shotgun sequence of Brevibacillus parabrevis NBRC 12334.</title>
        <authorList>
            <person name="Hosoyama A."/>
            <person name="Uohara A."/>
            <person name="Ohji S."/>
            <person name="Ichikawa N."/>
        </authorList>
    </citation>
    <scope>NUCLEOTIDE SEQUENCE [LARGE SCALE GENOMIC DNA]</scope>
    <source>
        <strain evidence="1 2">NBRC 12334</strain>
    </source>
</reference>
<accession>A0A4Y3PFS6</accession>
<proteinExistence type="predicted"/>
<dbReference type="Pfam" id="PF18959">
    <property type="entry name" value="DUF5701"/>
    <property type="match status" value="1"/>
</dbReference>
<dbReference type="STRING" id="54914.AV540_12950"/>